<dbReference type="Proteomes" id="UP000450000">
    <property type="component" value="Unassembled WGS sequence"/>
</dbReference>
<keyword evidence="2" id="KW-1185">Reference proteome</keyword>
<sequence>MKRSLRSHIEAAINQTWNPRRFDRRGRVTVVLSFPEAAFPDAPQWSPGPGFTATAGDYAWLRDNGDGTSTAVVAGVGPKELPGADGGEWTEPEVWTATAPNDSLFIDSGAMWDKPHRITWLLDEPGATVTREPYEGHPSAAVQDHWDNFHEQWGFVPRRMHRGEFPYADRRRFAVLHTEPDFGSLPDEAQLLETAHTLMRLFGAKARVYAYDPQRGTTRDPMHTVSDGTLTDVLRALDRRASR</sequence>
<reference evidence="1 2" key="1">
    <citation type="submission" date="2019-09" db="EMBL/GenBank/DDBJ databases">
        <title>Genome Sequences of Streptomyces kaniharaensis ATCC 21070.</title>
        <authorList>
            <person name="Zhu W."/>
            <person name="De Crecy-Lagard V."/>
            <person name="Richards N.G."/>
        </authorList>
    </citation>
    <scope>NUCLEOTIDE SEQUENCE [LARGE SCALE GENOMIC DNA]</scope>
    <source>
        <strain evidence="1 2">SF-557</strain>
    </source>
</reference>
<protein>
    <submittedName>
        <fullName evidence="1">Uncharacterized protein</fullName>
    </submittedName>
</protein>
<gene>
    <name evidence="1" type="ORF">F7Q99_35250</name>
</gene>
<evidence type="ECO:0000313" key="2">
    <source>
        <dbReference type="Proteomes" id="UP000450000"/>
    </source>
</evidence>
<dbReference type="OrthoDB" id="4054687at2"/>
<proteinExistence type="predicted"/>
<name>A0A6N7L3Z6_9ACTN</name>
<evidence type="ECO:0000313" key="1">
    <source>
        <dbReference type="EMBL" id="MQS17298.1"/>
    </source>
</evidence>
<dbReference type="AlphaFoldDB" id="A0A6N7L3Z6"/>
<organism evidence="1 2">
    <name type="scientific">Streptomyces kaniharaensis</name>
    <dbReference type="NCBI Taxonomy" id="212423"/>
    <lineage>
        <taxon>Bacteria</taxon>
        <taxon>Bacillati</taxon>
        <taxon>Actinomycetota</taxon>
        <taxon>Actinomycetes</taxon>
        <taxon>Kitasatosporales</taxon>
        <taxon>Streptomycetaceae</taxon>
        <taxon>Streptomyces</taxon>
    </lineage>
</organism>
<accession>A0A6N7L3Z6</accession>
<dbReference type="RefSeq" id="WP_153469928.1">
    <property type="nucleotide sequence ID" value="NZ_WBOF01000004.1"/>
</dbReference>
<comment type="caution">
    <text evidence="1">The sequence shown here is derived from an EMBL/GenBank/DDBJ whole genome shotgun (WGS) entry which is preliminary data.</text>
</comment>
<dbReference type="EMBL" id="WBOF01000004">
    <property type="protein sequence ID" value="MQS17298.1"/>
    <property type="molecule type" value="Genomic_DNA"/>
</dbReference>